<dbReference type="GO" id="GO:0005886">
    <property type="term" value="C:plasma membrane"/>
    <property type="evidence" value="ECO:0007669"/>
    <property type="project" value="InterPro"/>
</dbReference>
<accession>A0AAF0JDF0</accession>
<feature type="transmembrane region" description="Helical" evidence="6">
    <location>
        <begin position="117"/>
        <end position="143"/>
    </location>
</feature>
<reference evidence="7" key="1">
    <citation type="submission" date="2023-02" db="EMBL/GenBank/DDBJ databases">
        <title>Mating type loci evolution in Malassezia.</title>
        <authorList>
            <person name="Coelho M.A."/>
        </authorList>
    </citation>
    <scope>NUCLEOTIDE SEQUENCE</scope>
    <source>
        <strain evidence="7">CBS 14136</strain>
    </source>
</reference>
<evidence type="ECO:0008006" key="9">
    <source>
        <dbReference type="Google" id="ProtNLM"/>
    </source>
</evidence>
<sequence length="482" mass="51556">MKSAIALGVFLAAAATVLLGFATFCTPVFHKLWLLETTFPQQQVHWGTLGYEARNLFTPRHLGYPRNFSGLTPYIVPQSVHVLSYVFVLFPIAFGLAALTFLLALAGLFAPVVVGSIVVLLSLLAAAVAITAFVIVIVVYFILKRHFKNDATSFKFGTAFWLTVAAAIALLLASMLFGLGCCCSIGRGRRRKEHYNDDAAMYNRMFVPEHEPMPTADERINMDQMEPPVQQPAQTVAYNQPKTSPYESSAVATGRNNYYSSPQDTYNERPGLSTVPQNTSSETSQSVIVPITDRSQQTRGTGLTSETNSPQETYNARRSIGPTSSHMHSVDGSEYDDAVTAPTHLGNDATTTGTGYGNSTSATTGYGNSSLGTTGYGNSSSTTRGTDSSAPSGTVAIPRDATNTVGIPASRIGAYDPEPALPSHLRSTNTATQQSRDSWFLPGTTSTTSPTSRTNDSGLPSYLSGSTSTNAYPQEKRSGALS</sequence>
<dbReference type="PANTHER" id="PTHR28013:SF3">
    <property type="entry name" value="PROTEIN DCV1-RELATED"/>
    <property type="match status" value="1"/>
</dbReference>
<feature type="compositionally biased region" description="Polar residues" evidence="5">
    <location>
        <begin position="425"/>
        <end position="437"/>
    </location>
</feature>
<feature type="compositionally biased region" description="Polar residues" evidence="5">
    <location>
        <begin position="274"/>
        <end position="327"/>
    </location>
</feature>
<evidence type="ECO:0000256" key="4">
    <source>
        <dbReference type="ARBA" id="ARBA00023136"/>
    </source>
</evidence>
<keyword evidence="2 6" id="KW-0812">Transmembrane</keyword>
<proteinExistence type="predicted"/>
<feature type="region of interest" description="Disordered" evidence="5">
    <location>
        <begin position="238"/>
        <end position="482"/>
    </location>
</feature>
<dbReference type="EMBL" id="CP118375">
    <property type="protein sequence ID" value="WFD42330.1"/>
    <property type="molecule type" value="Genomic_DNA"/>
</dbReference>
<evidence type="ECO:0000313" key="7">
    <source>
        <dbReference type="EMBL" id="WFD42330.1"/>
    </source>
</evidence>
<dbReference type="GO" id="GO:0035838">
    <property type="term" value="C:growing cell tip"/>
    <property type="evidence" value="ECO:0007669"/>
    <property type="project" value="TreeGrafter"/>
</dbReference>
<dbReference type="InterPro" id="IPR051380">
    <property type="entry name" value="pH-response_reg_palI/RIM9"/>
</dbReference>
<dbReference type="GO" id="GO:0032153">
    <property type="term" value="C:cell division site"/>
    <property type="evidence" value="ECO:0007669"/>
    <property type="project" value="TreeGrafter"/>
</dbReference>
<name>A0AAF0JDF0_9BASI</name>
<evidence type="ECO:0000256" key="2">
    <source>
        <dbReference type="ARBA" id="ARBA00022692"/>
    </source>
</evidence>
<keyword evidence="3 6" id="KW-1133">Transmembrane helix</keyword>
<evidence type="ECO:0000256" key="5">
    <source>
        <dbReference type="SAM" id="MobiDB-lite"/>
    </source>
</evidence>
<dbReference type="Proteomes" id="UP001214628">
    <property type="component" value="Chromosome 1"/>
</dbReference>
<feature type="compositionally biased region" description="Polar residues" evidence="5">
    <location>
        <begin position="455"/>
        <end position="472"/>
    </location>
</feature>
<feature type="compositionally biased region" description="Low complexity" evidence="5">
    <location>
        <begin position="444"/>
        <end position="454"/>
    </location>
</feature>
<comment type="subcellular location">
    <subcellularLocation>
        <location evidence="1">Membrane</location>
        <topology evidence="1">Multi-pass membrane protein</topology>
    </subcellularLocation>
</comment>
<organism evidence="7 8">
    <name type="scientific">Malassezia psittaci</name>
    <dbReference type="NCBI Taxonomy" id="1821823"/>
    <lineage>
        <taxon>Eukaryota</taxon>
        <taxon>Fungi</taxon>
        <taxon>Dikarya</taxon>
        <taxon>Basidiomycota</taxon>
        <taxon>Ustilaginomycotina</taxon>
        <taxon>Malasseziomycetes</taxon>
        <taxon>Malasseziales</taxon>
        <taxon>Malasseziaceae</taxon>
        <taxon>Malassezia</taxon>
    </lineage>
</organism>
<gene>
    <name evidence="7" type="ORF">MPSI1_000972</name>
</gene>
<keyword evidence="8" id="KW-1185">Reference proteome</keyword>
<evidence type="ECO:0000256" key="6">
    <source>
        <dbReference type="SAM" id="Phobius"/>
    </source>
</evidence>
<feature type="compositionally biased region" description="Polar residues" evidence="5">
    <location>
        <begin position="238"/>
        <end position="265"/>
    </location>
</feature>
<dbReference type="Pfam" id="PF06687">
    <property type="entry name" value="SUR7"/>
    <property type="match status" value="1"/>
</dbReference>
<evidence type="ECO:0000313" key="8">
    <source>
        <dbReference type="Proteomes" id="UP001214628"/>
    </source>
</evidence>
<protein>
    <recommendedName>
        <fullName evidence="9">Pali-domain-containing protein</fullName>
    </recommendedName>
</protein>
<feature type="transmembrane region" description="Helical" evidence="6">
    <location>
        <begin position="159"/>
        <end position="185"/>
    </location>
</feature>
<feature type="transmembrane region" description="Helical" evidence="6">
    <location>
        <begin position="82"/>
        <end position="110"/>
    </location>
</feature>
<feature type="compositionally biased region" description="Low complexity" evidence="5">
    <location>
        <begin position="349"/>
        <end position="386"/>
    </location>
</feature>
<evidence type="ECO:0000256" key="3">
    <source>
        <dbReference type="ARBA" id="ARBA00022989"/>
    </source>
</evidence>
<evidence type="ECO:0000256" key="1">
    <source>
        <dbReference type="ARBA" id="ARBA00004141"/>
    </source>
</evidence>
<keyword evidence="4 6" id="KW-0472">Membrane</keyword>
<dbReference type="PANTHER" id="PTHR28013">
    <property type="entry name" value="PROTEIN DCV1-RELATED"/>
    <property type="match status" value="1"/>
</dbReference>
<dbReference type="InterPro" id="IPR009571">
    <property type="entry name" value="SUR7/Rim9-like_fungi"/>
</dbReference>
<dbReference type="AlphaFoldDB" id="A0AAF0JDF0"/>